<name>A0ABQ8UBA9_9EUKA</name>
<accession>A0ABQ8UBA9</accession>
<gene>
    <name evidence="2" type="ORF">PAPYR_9290</name>
</gene>
<evidence type="ECO:0000256" key="1">
    <source>
        <dbReference type="SAM" id="MobiDB-lite"/>
    </source>
</evidence>
<proteinExistence type="predicted"/>
<reference evidence="2" key="1">
    <citation type="journal article" date="2022" name="bioRxiv">
        <title>Genomics of Preaxostyla Flagellates Illuminates Evolutionary Transitions and the Path Towards Mitochondrial Loss.</title>
        <authorList>
            <person name="Novak L.V.F."/>
            <person name="Treitli S.C."/>
            <person name="Pyrih J."/>
            <person name="Halakuc P."/>
            <person name="Pipaliya S.V."/>
            <person name="Vacek V."/>
            <person name="Brzon O."/>
            <person name="Soukal P."/>
            <person name="Eme L."/>
            <person name="Dacks J.B."/>
            <person name="Karnkowska A."/>
            <person name="Elias M."/>
            <person name="Hampl V."/>
        </authorList>
    </citation>
    <scope>NUCLEOTIDE SEQUENCE</scope>
    <source>
        <strain evidence="2">RCP-MX</strain>
    </source>
</reference>
<keyword evidence="3" id="KW-1185">Reference proteome</keyword>
<dbReference type="Proteomes" id="UP001141327">
    <property type="component" value="Unassembled WGS sequence"/>
</dbReference>
<evidence type="ECO:0000313" key="3">
    <source>
        <dbReference type="Proteomes" id="UP001141327"/>
    </source>
</evidence>
<evidence type="ECO:0000313" key="2">
    <source>
        <dbReference type="EMBL" id="KAJ4455691.1"/>
    </source>
</evidence>
<sequence length="105" mass="11238">MQNISTPNLAGARGSTCMHLFALLADRPGGGQQEQPSAAAADPAKLDSPLDPRPPPFFKHSAVSAMLKEVFEEAAILPAGLRWTLETVKGNTAYFPDSWARVVSF</sequence>
<protein>
    <submittedName>
        <fullName evidence="2">Uncharacterized protein</fullName>
    </submittedName>
</protein>
<dbReference type="EMBL" id="JAPMOS010000096">
    <property type="protein sequence ID" value="KAJ4455691.1"/>
    <property type="molecule type" value="Genomic_DNA"/>
</dbReference>
<organism evidence="2 3">
    <name type="scientific">Paratrimastix pyriformis</name>
    <dbReference type="NCBI Taxonomy" id="342808"/>
    <lineage>
        <taxon>Eukaryota</taxon>
        <taxon>Metamonada</taxon>
        <taxon>Preaxostyla</taxon>
        <taxon>Paratrimastigidae</taxon>
        <taxon>Paratrimastix</taxon>
    </lineage>
</organism>
<comment type="caution">
    <text evidence="2">The sequence shown here is derived from an EMBL/GenBank/DDBJ whole genome shotgun (WGS) entry which is preliminary data.</text>
</comment>
<feature type="region of interest" description="Disordered" evidence="1">
    <location>
        <begin position="27"/>
        <end position="54"/>
    </location>
</feature>